<dbReference type="PANTHER" id="PTHR32060:SF22">
    <property type="entry name" value="CARBOXYL-TERMINAL-PROCESSING PEPTIDASE 3, CHLOROPLASTIC"/>
    <property type="match status" value="1"/>
</dbReference>
<dbReference type="PANTHER" id="PTHR32060">
    <property type="entry name" value="TAIL-SPECIFIC PROTEASE"/>
    <property type="match status" value="1"/>
</dbReference>
<dbReference type="Pfam" id="PF03572">
    <property type="entry name" value="Peptidase_S41"/>
    <property type="match status" value="1"/>
</dbReference>
<dbReference type="GO" id="GO:0008236">
    <property type="term" value="F:serine-type peptidase activity"/>
    <property type="evidence" value="ECO:0007669"/>
    <property type="project" value="InterPro"/>
</dbReference>
<dbReference type="PROSITE" id="PS51257">
    <property type="entry name" value="PROKAR_LIPOPROTEIN"/>
    <property type="match status" value="1"/>
</dbReference>
<dbReference type="SUPFAM" id="SSF52096">
    <property type="entry name" value="ClpP/crotonase"/>
    <property type="match status" value="1"/>
</dbReference>
<sequence>MKINLKPVFKVLPYLCVVWIVGACHQPNTKKQNATGADSADTIAHKLPVKAMHDDLAILWSVIKEMHPAYGVFTPPDSLRRTFDQVVASIHEPLSETDFIAHVYPFISNLRCGHTQVKYPAGYKPSGPRPPHLPFEVLVKNHHAWITTHNSDELHTGDEIISMNNTPVVAIINHGYDLYGGDGYNETFKEIFLSEYGGFEDACNKYYHWQPPYHITLRTKQGKLKNLEVNALAPGAALNTSTTNANNLADWTESKNTDYLPLRFLKNKSTAWFVTKPYQYADTNIYKEAFKEIHQRGIKNLILDMRHNTGGDIRVAIRLLSFLADSSFSIIKDVKARIPNPAISRFERYFDTARTSSFNEGFEPGPEDGTYYHIKFRPTAWGQLYGKLPLYKADHYKGKLIVLIDGATFSSAALFTAALKAQRKDVVFVGRETAGNEQACSGGTIQHLTLPDTHVIVDFPWMRFVSAAKHYDFGRGIMPDYPVEYSPEDIVNKTDPDLQKALSLVN</sequence>
<feature type="domain" description="Tail specific protease" evidence="1">
    <location>
        <begin position="286"/>
        <end position="483"/>
    </location>
</feature>
<comment type="caution">
    <text evidence="2">The sequence shown here is derived from an EMBL/GenBank/DDBJ whole genome shotgun (WGS) entry which is preliminary data.</text>
</comment>
<dbReference type="InterPro" id="IPR005151">
    <property type="entry name" value="Tail-specific_protease"/>
</dbReference>
<evidence type="ECO:0000313" key="3">
    <source>
        <dbReference type="Proteomes" id="UP000548326"/>
    </source>
</evidence>
<accession>A0A841JS21</accession>
<dbReference type="Gene3D" id="3.90.226.10">
    <property type="entry name" value="2-enoyl-CoA Hydratase, Chain A, domain 1"/>
    <property type="match status" value="1"/>
</dbReference>
<reference evidence="2 3" key="1">
    <citation type="submission" date="2020-08" db="EMBL/GenBank/DDBJ databases">
        <title>Genomic Encyclopedia of Type Strains, Phase IV (KMG-V): Genome sequencing to study the core and pangenomes of soil and plant-associated prokaryotes.</title>
        <authorList>
            <person name="Whitman W."/>
        </authorList>
    </citation>
    <scope>NUCLEOTIDE SEQUENCE [LARGE SCALE GENOMIC DNA]</scope>
    <source>
        <strain evidence="2 3">MP601</strain>
    </source>
</reference>
<organism evidence="2 3">
    <name type="scientific">Mucilaginibacter lappiensis</name>
    <dbReference type="NCBI Taxonomy" id="354630"/>
    <lineage>
        <taxon>Bacteria</taxon>
        <taxon>Pseudomonadati</taxon>
        <taxon>Bacteroidota</taxon>
        <taxon>Sphingobacteriia</taxon>
        <taxon>Sphingobacteriales</taxon>
        <taxon>Sphingobacteriaceae</taxon>
        <taxon>Mucilaginibacter</taxon>
    </lineage>
</organism>
<dbReference type="GO" id="GO:0004175">
    <property type="term" value="F:endopeptidase activity"/>
    <property type="evidence" value="ECO:0007669"/>
    <property type="project" value="TreeGrafter"/>
</dbReference>
<dbReference type="EMBL" id="JACHCA010000026">
    <property type="protein sequence ID" value="MBB6131588.1"/>
    <property type="molecule type" value="Genomic_DNA"/>
</dbReference>
<name>A0A841JS21_9SPHI</name>
<proteinExistence type="predicted"/>
<dbReference type="GO" id="GO:0030288">
    <property type="term" value="C:outer membrane-bounded periplasmic space"/>
    <property type="evidence" value="ECO:0007669"/>
    <property type="project" value="TreeGrafter"/>
</dbReference>
<dbReference type="AlphaFoldDB" id="A0A841JS21"/>
<dbReference type="GO" id="GO:0006508">
    <property type="term" value="P:proteolysis"/>
    <property type="evidence" value="ECO:0007669"/>
    <property type="project" value="InterPro"/>
</dbReference>
<dbReference type="RefSeq" id="WP_183590038.1">
    <property type="nucleotide sequence ID" value="NZ_JACHCA010000026.1"/>
</dbReference>
<gene>
    <name evidence="2" type="ORF">HDF22_005739</name>
</gene>
<dbReference type="GO" id="GO:0007165">
    <property type="term" value="P:signal transduction"/>
    <property type="evidence" value="ECO:0007669"/>
    <property type="project" value="TreeGrafter"/>
</dbReference>
<evidence type="ECO:0000313" key="2">
    <source>
        <dbReference type="EMBL" id="MBB6131588.1"/>
    </source>
</evidence>
<evidence type="ECO:0000259" key="1">
    <source>
        <dbReference type="Pfam" id="PF03572"/>
    </source>
</evidence>
<protein>
    <recommendedName>
        <fullName evidence="1">Tail specific protease domain-containing protein</fullName>
    </recommendedName>
</protein>
<dbReference type="InterPro" id="IPR029045">
    <property type="entry name" value="ClpP/crotonase-like_dom_sf"/>
</dbReference>
<dbReference type="Proteomes" id="UP000548326">
    <property type="component" value="Unassembled WGS sequence"/>
</dbReference>